<evidence type="ECO:0000256" key="2">
    <source>
        <dbReference type="ARBA" id="ARBA00006275"/>
    </source>
</evidence>
<reference evidence="8 9" key="1">
    <citation type="submission" date="2019-04" db="EMBL/GenBank/DDBJ databases">
        <title>Pedobacter sp. RP-3-15 sp. nov., isolated from Arctic soil.</title>
        <authorList>
            <person name="Dahal R.H."/>
            <person name="Kim D.-U."/>
        </authorList>
    </citation>
    <scope>NUCLEOTIDE SEQUENCE [LARGE SCALE GENOMIC DNA]</scope>
    <source>
        <strain evidence="8 9">RP-3-15</strain>
    </source>
</reference>
<dbReference type="InterPro" id="IPR011990">
    <property type="entry name" value="TPR-like_helical_dom_sf"/>
</dbReference>
<keyword evidence="3" id="KW-0732">Signal</keyword>
<comment type="subcellular location">
    <subcellularLocation>
        <location evidence="1">Cell outer membrane</location>
    </subcellularLocation>
</comment>
<dbReference type="GO" id="GO:0009279">
    <property type="term" value="C:cell outer membrane"/>
    <property type="evidence" value="ECO:0007669"/>
    <property type="project" value="UniProtKB-SubCell"/>
</dbReference>
<evidence type="ECO:0000259" key="6">
    <source>
        <dbReference type="Pfam" id="PF07980"/>
    </source>
</evidence>
<dbReference type="SUPFAM" id="SSF48452">
    <property type="entry name" value="TPR-like"/>
    <property type="match status" value="1"/>
</dbReference>
<accession>A0A4U1CC69</accession>
<organism evidence="8 9">
    <name type="scientific">Pedobacter frigoris</name>
    <dbReference type="NCBI Taxonomy" id="2571272"/>
    <lineage>
        <taxon>Bacteria</taxon>
        <taxon>Pseudomonadati</taxon>
        <taxon>Bacteroidota</taxon>
        <taxon>Sphingobacteriia</taxon>
        <taxon>Sphingobacteriales</taxon>
        <taxon>Sphingobacteriaceae</taxon>
        <taxon>Pedobacter</taxon>
    </lineage>
</organism>
<dbReference type="AlphaFoldDB" id="A0A4U1CC69"/>
<dbReference type="OrthoDB" id="653598at2"/>
<evidence type="ECO:0000259" key="7">
    <source>
        <dbReference type="Pfam" id="PF14322"/>
    </source>
</evidence>
<evidence type="ECO:0000313" key="8">
    <source>
        <dbReference type="EMBL" id="TKC04325.1"/>
    </source>
</evidence>
<dbReference type="Proteomes" id="UP000307244">
    <property type="component" value="Unassembled WGS sequence"/>
</dbReference>
<name>A0A4U1CC69_9SPHI</name>
<keyword evidence="9" id="KW-1185">Reference proteome</keyword>
<feature type="domain" description="RagB/SusD" evidence="6">
    <location>
        <begin position="310"/>
        <end position="484"/>
    </location>
</feature>
<evidence type="ECO:0000256" key="5">
    <source>
        <dbReference type="ARBA" id="ARBA00023237"/>
    </source>
</evidence>
<dbReference type="InterPro" id="IPR033985">
    <property type="entry name" value="SusD-like_N"/>
</dbReference>
<protein>
    <submittedName>
        <fullName evidence="8">RagB/SusD family nutrient uptake outer membrane protein</fullName>
    </submittedName>
</protein>
<evidence type="ECO:0000256" key="4">
    <source>
        <dbReference type="ARBA" id="ARBA00023136"/>
    </source>
</evidence>
<gene>
    <name evidence="8" type="ORF">FA047_17215</name>
</gene>
<sequence length="486" mass="55558">MLAYFPIPGLLRSVYPQTFKIKGMKKFNTYILIILTISALSGCKKQNDWLNEKTNKSDIVPQKIGDYQAILDNTLEMNERAFINSGLVASDNMFIRDKDVAVLWEYERNIYLWQGNYWEGGNSSEWNYGFRGVEFSNLVLEGLAAINNVTAEHNNVMGQAYFYRAFALYNLAQLFCKPYTETSAGSDLGLPIRETSDVNVIIRERSSLKQTYDFILADLQHAIELLPQTQPYNTRPNVRAAKALLSKVYLVMEDYAKAGIYADQVLTAYGQLLDFNNTSIINYNSDNRFPLYGTNNPEILFYAQKYNYTSITAATINTGVIVPELYTSYSSDDLRKTLLYTTRDGAVRYVGSYTGWYYNFVGIATNELYLIRAECSARNGSKDQALADLNLLLQKRFKTGTFTGITASSAEDALKLVLIERRKELPFTANLRWEDLRRLNRDQRFQKTITRTANGTVYTLLPNDKRYVFPIPDSEIEQSGIQQNER</sequence>
<feature type="domain" description="SusD-like N-terminal" evidence="7">
    <location>
        <begin position="48"/>
        <end position="250"/>
    </location>
</feature>
<dbReference type="EMBL" id="SWBQ01000005">
    <property type="protein sequence ID" value="TKC04325.1"/>
    <property type="molecule type" value="Genomic_DNA"/>
</dbReference>
<dbReference type="Pfam" id="PF07980">
    <property type="entry name" value="SusD_RagB"/>
    <property type="match status" value="1"/>
</dbReference>
<keyword evidence="5" id="KW-0998">Cell outer membrane</keyword>
<comment type="caution">
    <text evidence="8">The sequence shown here is derived from an EMBL/GenBank/DDBJ whole genome shotgun (WGS) entry which is preliminary data.</text>
</comment>
<proteinExistence type="inferred from homology"/>
<keyword evidence="4" id="KW-0472">Membrane</keyword>
<comment type="similarity">
    <text evidence="2">Belongs to the SusD family.</text>
</comment>
<dbReference type="Gene3D" id="1.25.40.390">
    <property type="match status" value="1"/>
</dbReference>
<evidence type="ECO:0000256" key="3">
    <source>
        <dbReference type="ARBA" id="ARBA00022729"/>
    </source>
</evidence>
<dbReference type="InterPro" id="IPR012944">
    <property type="entry name" value="SusD_RagB_dom"/>
</dbReference>
<evidence type="ECO:0000313" key="9">
    <source>
        <dbReference type="Proteomes" id="UP000307244"/>
    </source>
</evidence>
<evidence type="ECO:0000256" key="1">
    <source>
        <dbReference type="ARBA" id="ARBA00004442"/>
    </source>
</evidence>
<dbReference type="Pfam" id="PF14322">
    <property type="entry name" value="SusD-like_3"/>
    <property type="match status" value="1"/>
</dbReference>